<dbReference type="EMBL" id="MSFK01000018">
    <property type="protein sequence ID" value="PWY83834.1"/>
    <property type="molecule type" value="Genomic_DNA"/>
</dbReference>
<dbReference type="RefSeq" id="XP_025466302.1">
    <property type="nucleotide sequence ID" value="XM_025610072.1"/>
</dbReference>
<gene>
    <name evidence="7" type="ORF">BO94DRAFT_519439</name>
</gene>
<evidence type="ECO:0000313" key="8">
    <source>
        <dbReference type="Proteomes" id="UP000246702"/>
    </source>
</evidence>
<evidence type="ECO:0000256" key="5">
    <source>
        <dbReference type="SAM" id="Phobius"/>
    </source>
</evidence>
<evidence type="ECO:0000256" key="1">
    <source>
        <dbReference type="ARBA" id="ARBA00004141"/>
    </source>
</evidence>
<feature type="transmembrane region" description="Helical" evidence="5">
    <location>
        <begin position="396"/>
        <end position="415"/>
    </location>
</feature>
<keyword evidence="3 5" id="KW-1133">Transmembrane helix</keyword>
<dbReference type="Pfam" id="PF07690">
    <property type="entry name" value="MFS_1"/>
    <property type="match status" value="1"/>
</dbReference>
<dbReference type="AlphaFoldDB" id="A0A317WBL8"/>
<dbReference type="OrthoDB" id="440553at2759"/>
<sequence>MAASGAKVPQVSPVETPEEYIQGPRLYAIIVLLCLSLFLTNLEIPIVSTALVSITEELQGMDKVYWITTAYMLGYVGLLIISAKFSDIFGRKSSLLVFLSIFVVFSGATGGSQTMEQLIIFRSFQGVGGAGTYSLCTVILLELIPPAKYAKYTSWISVIYAFSLLLGPLLGGAISESSSWRWIFLLNVPPAGLGIALLALALPNRFPHHNSPRQARETFSLWASLSQTIRRVDILGSTMLLVATILLVTALEEGNQQYAWRSAFTIVLLTVSGATWILFLLWERRVTLGSRAIEPVFPWRFAGRNSVCLGAVWFSTMFQLPQRFQIVNQLSPFQAAIRFIPYTVAAPLGSVLGPTIGKVFRVPLLYLVLVASLIQVASYVLLGTLPDSLSITAAQYGYQVLAGFGCGVNITLLILMTPFTIEKRDNAVGMGAIAQFRVMGGCIGIAILTAVANGYIHSHLQHALAADQWQTISHSAALIWTLSPAAQTLVRVTYSASYNLQMQILAGFAGGQVLASLLMWQKKQIIV</sequence>
<evidence type="ECO:0000313" key="7">
    <source>
        <dbReference type="EMBL" id="PWY83834.1"/>
    </source>
</evidence>
<evidence type="ECO:0000259" key="6">
    <source>
        <dbReference type="PROSITE" id="PS50850"/>
    </source>
</evidence>
<comment type="caution">
    <text evidence="7">The sequence shown here is derived from an EMBL/GenBank/DDBJ whole genome shotgun (WGS) entry which is preliminary data.</text>
</comment>
<feature type="transmembrane region" description="Helical" evidence="5">
    <location>
        <begin position="500"/>
        <end position="520"/>
    </location>
</feature>
<feature type="transmembrane region" description="Helical" evidence="5">
    <location>
        <begin position="64"/>
        <end position="83"/>
    </location>
</feature>
<evidence type="ECO:0000256" key="4">
    <source>
        <dbReference type="ARBA" id="ARBA00023136"/>
    </source>
</evidence>
<feature type="transmembrane region" description="Helical" evidence="5">
    <location>
        <begin position="364"/>
        <end position="384"/>
    </location>
</feature>
<dbReference type="InterPro" id="IPR011701">
    <property type="entry name" value="MFS"/>
</dbReference>
<feature type="transmembrane region" description="Helical" evidence="5">
    <location>
        <begin position="180"/>
        <end position="202"/>
    </location>
</feature>
<keyword evidence="8" id="KW-1185">Reference proteome</keyword>
<keyword evidence="4 5" id="KW-0472">Membrane</keyword>
<feature type="transmembrane region" description="Helical" evidence="5">
    <location>
        <begin position="436"/>
        <end position="456"/>
    </location>
</feature>
<organism evidence="7 8">
    <name type="scientific">Aspergillus sclerotioniger CBS 115572</name>
    <dbReference type="NCBI Taxonomy" id="1450535"/>
    <lineage>
        <taxon>Eukaryota</taxon>
        <taxon>Fungi</taxon>
        <taxon>Dikarya</taxon>
        <taxon>Ascomycota</taxon>
        <taxon>Pezizomycotina</taxon>
        <taxon>Eurotiomycetes</taxon>
        <taxon>Eurotiomycetidae</taxon>
        <taxon>Eurotiales</taxon>
        <taxon>Aspergillaceae</taxon>
        <taxon>Aspergillus</taxon>
        <taxon>Aspergillus subgen. Circumdati</taxon>
    </lineage>
</organism>
<proteinExistence type="predicted"/>
<feature type="transmembrane region" description="Helical" evidence="5">
    <location>
        <begin position="263"/>
        <end position="282"/>
    </location>
</feature>
<feature type="transmembrane region" description="Helical" evidence="5">
    <location>
        <begin position="232"/>
        <end position="251"/>
    </location>
</feature>
<protein>
    <submittedName>
        <fullName evidence="7">MFS general substrate transporter</fullName>
    </submittedName>
</protein>
<feature type="transmembrane region" description="Helical" evidence="5">
    <location>
        <begin position="153"/>
        <end position="174"/>
    </location>
</feature>
<dbReference type="Gene3D" id="1.20.1720.10">
    <property type="entry name" value="Multidrug resistance protein D"/>
    <property type="match status" value="1"/>
</dbReference>
<dbReference type="InterPro" id="IPR036259">
    <property type="entry name" value="MFS_trans_sf"/>
</dbReference>
<accession>A0A317WBL8</accession>
<feature type="transmembrane region" description="Helical" evidence="5">
    <location>
        <begin position="95"/>
        <end position="113"/>
    </location>
</feature>
<comment type="subcellular location">
    <subcellularLocation>
        <location evidence="1">Membrane</location>
        <topology evidence="1">Multi-pass membrane protein</topology>
    </subcellularLocation>
</comment>
<reference evidence="7 8" key="1">
    <citation type="submission" date="2016-12" db="EMBL/GenBank/DDBJ databases">
        <title>The genomes of Aspergillus section Nigri reveals drivers in fungal speciation.</title>
        <authorList>
            <consortium name="DOE Joint Genome Institute"/>
            <person name="Vesth T.C."/>
            <person name="Nybo J."/>
            <person name="Theobald S."/>
            <person name="Brandl J."/>
            <person name="Frisvad J.C."/>
            <person name="Nielsen K.F."/>
            <person name="Lyhne E.K."/>
            <person name="Kogle M.E."/>
            <person name="Kuo A."/>
            <person name="Riley R."/>
            <person name="Clum A."/>
            <person name="Nolan M."/>
            <person name="Lipzen A."/>
            <person name="Salamov A."/>
            <person name="Henrissat B."/>
            <person name="Wiebenga A."/>
            <person name="De Vries R.P."/>
            <person name="Grigoriev I.V."/>
            <person name="Mortensen U.H."/>
            <person name="Andersen M.R."/>
            <person name="Baker S.E."/>
        </authorList>
    </citation>
    <scope>NUCLEOTIDE SEQUENCE [LARGE SCALE GENOMIC DNA]</scope>
    <source>
        <strain evidence="7 8">CBS 115572</strain>
    </source>
</reference>
<dbReference type="PROSITE" id="PS50850">
    <property type="entry name" value="MFS"/>
    <property type="match status" value="1"/>
</dbReference>
<feature type="domain" description="Major facilitator superfamily (MFS) profile" evidence="6">
    <location>
        <begin position="29"/>
        <end position="524"/>
    </location>
</feature>
<dbReference type="GeneID" id="37112215"/>
<keyword evidence="2 5" id="KW-0812">Transmembrane</keyword>
<dbReference type="GO" id="GO:0005886">
    <property type="term" value="C:plasma membrane"/>
    <property type="evidence" value="ECO:0007669"/>
    <property type="project" value="TreeGrafter"/>
</dbReference>
<name>A0A317WBL8_9EURO</name>
<dbReference type="GO" id="GO:0022857">
    <property type="term" value="F:transmembrane transporter activity"/>
    <property type="evidence" value="ECO:0007669"/>
    <property type="project" value="InterPro"/>
</dbReference>
<feature type="transmembrane region" description="Helical" evidence="5">
    <location>
        <begin position="119"/>
        <end position="141"/>
    </location>
</feature>
<evidence type="ECO:0000256" key="2">
    <source>
        <dbReference type="ARBA" id="ARBA00022692"/>
    </source>
</evidence>
<dbReference type="Proteomes" id="UP000246702">
    <property type="component" value="Unassembled WGS sequence"/>
</dbReference>
<dbReference type="PANTHER" id="PTHR23501:SF43">
    <property type="entry name" value="MULTIDRUG TRANSPORTER, PUTATIVE (AFU_ORTHOLOGUE AFUA_6G03040)-RELATED"/>
    <property type="match status" value="1"/>
</dbReference>
<feature type="transmembrane region" description="Helical" evidence="5">
    <location>
        <begin position="26"/>
        <end position="52"/>
    </location>
</feature>
<dbReference type="SUPFAM" id="SSF103473">
    <property type="entry name" value="MFS general substrate transporter"/>
    <property type="match status" value="2"/>
</dbReference>
<dbReference type="InterPro" id="IPR020846">
    <property type="entry name" value="MFS_dom"/>
</dbReference>
<evidence type="ECO:0000256" key="3">
    <source>
        <dbReference type="ARBA" id="ARBA00022989"/>
    </source>
</evidence>
<dbReference type="PANTHER" id="PTHR23501">
    <property type="entry name" value="MAJOR FACILITATOR SUPERFAMILY"/>
    <property type="match status" value="1"/>
</dbReference>